<proteinExistence type="predicted"/>
<dbReference type="AlphaFoldDB" id="A0A9D1E7V6"/>
<reference evidence="1" key="1">
    <citation type="submission" date="2020-10" db="EMBL/GenBank/DDBJ databases">
        <authorList>
            <person name="Gilroy R."/>
        </authorList>
    </citation>
    <scope>NUCLEOTIDE SEQUENCE</scope>
    <source>
        <strain evidence="1">ChiSjej5B23-6657</strain>
    </source>
</reference>
<organism evidence="1 2">
    <name type="scientific">Candidatus Pullilachnospira gallistercoris</name>
    <dbReference type="NCBI Taxonomy" id="2840911"/>
    <lineage>
        <taxon>Bacteria</taxon>
        <taxon>Bacillati</taxon>
        <taxon>Bacillota</taxon>
        <taxon>Clostridia</taxon>
        <taxon>Lachnospirales</taxon>
        <taxon>Lachnospiraceae</taxon>
        <taxon>Lachnospiraceae incertae sedis</taxon>
        <taxon>Candidatus Pullilachnospira</taxon>
    </lineage>
</organism>
<name>A0A9D1E7V6_9FIRM</name>
<sequence length="175" mass="20427">MVRKSFKWYAGGFWLPHIHLNRSYRDHLFRFLFKDKRELLEKCRRLEEYSEFVSRIHDALGRGMSLKHAIETAMDSCIEEGILKDVLIRQKTEVMHMLLTEFDEKKYKRSVYQDGYEDGVREGEISGFTKGREDALRDLARKKAAQGKDMTAIAAELETDIPTVERLLNTASGNH</sequence>
<evidence type="ECO:0000313" key="2">
    <source>
        <dbReference type="Proteomes" id="UP000823912"/>
    </source>
</evidence>
<reference evidence="1" key="2">
    <citation type="journal article" date="2021" name="PeerJ">
        <title>Extensive microbial diversity within the chicken gut microbiome revealed by metagenomics and culture.</title>
        <authorList>
            <person name="Gilroy R."/>
            <person name="Ravi A."/>
            <person name="Getino M."/>
            <person name="Pursley I."/>
            <person name="Horton D.L."/>
            <person name="Alikhan N.F."/>
            <person name="Baker D."/>
            <person name="Gharbi K."/>
            <person name="Hall N."/>
            <person name="Watson M."/>
            <person name="Adriaenssens E.M."/>
            <person name="Foster-Nyarko E."/>
            <person name="Jarju S."/>
            <person name="Secka A."/>
            <person name="Antonio M."/>
            <person name="Oren A."/>
            <person name="Chaudhuri R.R."/>
            <person name="La Ragione R."/>
            <person name="Hildebrand F."/>
            <person name="Pallen M.J."/>
        </authorList>
    </citation>
    <scope>NUCLEOTIDE SEQUENCE</scope>
    <source>
        <strain evidence="1">ChiSjej5B23-6657</strain>
    </source>
</reference>
<gene>
    <name evidence="1" type="ORF">IAA55_01820</name>
</gene>
<dbReference type="Proteomes" id="UP000823912">
    <property type="component" value="Unassembled WGS sequence"/>
</dbReference>
<accession>A0A9D1E7V6</accession>
<protein>
    <submittedName>
        <fullName evidence="1">Uncharacterized protein</fullName>
    </submittedName>
</protein>
<dbReference type="EMBL" id="DVHM01000031">
    <property type="protein sequence ID" value="HIR70000.1"/>
    <property type="molecule type" value="Genomic_DNA"/>
</dbReference>
<evidence type="ECO:0000313" key="1">
    <source>
        <dbReference type="EMBL" id="HIR70000.1"/>
    </source>
</evidence>
<comment type="caution">
    <text evidence="1">The sequence shown here is derived from an EMBL/GenBank/DDBJ whole genome shotgun (WGS) entry which is preliminary data.</text>
</comment>